<gene>
    <name evidence="1" type="ORF">GWP43_03025</name>
</gene>
<accession>A0A6P1XZR8</accession>
<dbReference type="Gene3D" id="3.30.2310.20">
    <property type="entry name" value="RelE-like"/>
    <property type="match status" value="1"/>
</dbReference>
<evidence type="ECO:0000313" key="2">
    <source>
        <dbReference type="Proteomes" id="UP000464374"/>
    </source>
</evidence>
<dbReference type="GO" id="GO:0004519">
    <property type="term" value="F:endonuclease activity"/>
    <property type="evidence" value="ECO:0007669"/>
    <property type="project" value="InterPro"/>
</dbReference>
<dbReference type="SUPFAM" id="SSF143011">
    <property type="entry name" value="RelE-like"/>
    <property type="match status" value="1"/>
</dbReference>
<evidence type="ECO:0000313" key="1">
    <source>
        <dbReference type="EMBL" id="QHX42589.1"/>
    </source>
</evidence>
<dbReference type="KEGG" id="trz:GWP43_03025"/>
<dbReference type="Pfam" id="PF06769">
    <property type="entry name" value="YoeB_toxin"/>
    <property type="match status" value="1"/>
</dbReference>
<dbReference type="GO" id="GO:0006401">
    <property type="term" value="P:RNA catabolic process"/>
    <property type="evidence" value="ECO:0007669"/>
    <property type="project" value="InterPro"/>
</dbReference>
<dbReference type="RefSeq" id="WP_162662609.1">
    <property type="nucleotide sequence ID" value="NZ_CP048020.1"/>
</dbReference>
<dbReference type="EMBL" id="CP048020">
    <property type="protein sequence ID" value="QHX42589.1"/>
    <property type="molecule type" value="Genomic_DNA"/>
</dbReference>
<name>A0A6P1XZR8_9SPIR</name>
<dbReference type="NCBIfam" id="TIGR02116">
    <property type="entry name" value="toxin_Txe_YoeB"/>
    <property type="match status" value="1"/>
</dbReference>
<dbReference type="InterPro" id="IPR009614">
    <property type="entry name" value="YoeB_toxin"/>
</dbReference>
<organism evidence="1 2">
    <name type="scientific">Treponema vincentii</name>
    <dbReference type="NCBI Taxonomy" id="69710"/>
    <lineage>
        <taxon>Bacteria</taxon>
        <taxon>Pseudomonadati</taxon>
        <taxon>Spirochaetota</taxon>
        <taxon>Spirochaetia</taxon>
        <taxon>Spirochaetales</taxon>
        <taxon>Treponemataceae</taxon>
        <taxon>Treponema</taxon>
    </lineage>
</organism>
<dbReference type="AlphaFoldDB" id="A0A6P1XZR8"/>
<dbReference type="InterPro" id="IPR035093">
    <property type="entry name" value="RelE/ParE_toxin_dom_sf"/>
</dbReference>
<protein>
    <submittedName>
        <fullName evidence="1">Txe/YoeB family addiction module toxin</fullName>
    </submittedName>
</protein>
<sequence>MYKIVYEKQAIKDIQNLKSAKLDSKAKELIEIVRKYPFQNPPPYEALVGNLSGLFSRRLNIQHRFVYQVYVGKMVEDSIEYEGTVKIIRMWSHYENLK</sequence>
<dbReference type="Proteomes" id="UP000464374">
    <property type="component" value="Chromosome"/>
</dbReference>
<reference evidence="1 2" key="1">
    <citation type="submission" date="2020-01" db="EMBL/GenBank/DDBJ databases">
        <title>Complete genome sequence of a human oral phylogroup 1 Treponema sp. strain ATCC 700766, originally isolated from periodontitis dental plaque.</title>
        <authorList>
            <person name="Chan Y."/>
            <person name="Huo Y.-B."/>
            <person name="Yu X.-L."/>
            <person name="Zeng H."/>
            <person name="Leung W.-K."/>
            <person name="Watt R.M."/>
        </authorList>
    </citation>
    <scope>NUCLEOTIDE SEQUENCE [LARGE SCALE GENOMIC DNA]</scope>
    <source>
        <strain evidence="1 2">OMZ 804</strain>
    </source>
</reference>
<proteinExistence type="predicted"/>